<evidence type="ECO:0000256" key="3">
    <source>
        <dbReference type="ARBA" id="ARBA00022833"/>
    </source>
</evidence>
<dbReference type="PROSITE" id="PS50865">
    <property type="entry name" value="ZF_MYND_2"/>
    <property type="match status" value="1"/>
</dbReference>
<dbReference type="Pfam" id="PF01753">
    <property type="entry name" value="zf-MYND"/>
    <property type="match status" value="1"/>
</dbReference>
<dbReference type="AlphaFoldDB" id="A0A6U4RJU7"/>
<evidence type="ECO:0000313" key="7">
    <source>
        <dbReference type="EMBL" id="CAD9111811.1"/>
    </source>
</evidence>
<gene>
    <name evidence="6" type="ORF">NDES1114_LOCUS12583</name>
    <name evidence="7" type="ORF">NDES1114_LOCUS12584</name>
</gene>
<dbReference type="GO" id="GO:0008270">
    <property type="term" value="F:zinc ion binding"/>
    <property type="evidence" value="ECO:0007669"/>
    <property type="project" value="UniProtKB-KW"/>
</dbReference>
<dbReference type="EMBL" id="HBGF01019035">
    <property type="protein sequence ID" value="CAD9111811.1"/>
    <property type="molecule type" value="Transcribed_RNA"/>
</dbReference>
<keyword evidence="1" id="KW-0479">Metal-binding</keyword>
<evidence type="ECO:0000256" key="2">
    <source>
        <dbReference type="ARBA" id="ARBA00022771"/>
    </source>
</evidence>
<reference evidence="7" key="1">
    <citation type="submission" date="2021-01" db="EMBL/GenBank/DDBJ databases">
        <authorList>
            <person name="Corre E."/>
            <person name="Pelletier E."/>
            <person name="Niang G."/>
            <person name="Scheremetjew M."/>
            <person name="Finn R."/>
            <person name="Kale V."/>
            <person name="Holt S."/>
            <person name="Cochrane G."/>
            <person name="Meng A."/>
            <person name="Brown T."/>
            <person name="Cohen L."/>
        </authorList>
    </citation>
    <scope>NUCLEOTIDE SEQUENCE</scope>
    <source>
        <strain evidence="7">CCAP 1951/1</strain>
    </source>
</reference>
<proteinExistence type="predicted"/>
<keyword evidence="2 4" id="KW-0863">Zinc-finger</keyword>
<dbReference type="Gene3D" id="6.10.140.2220">
    <property type="match status" value="1"/>
</dbReference>
<feature type="domain" description="MYND-type" evidence="5">
    <location>
        <begin position="99"/>
        <end position="136"/>
    </location>
</feature>
<evidence type="ECO:0000256" key="1">
    <source>
        <dbReference type="ARBA" id="ARBA00022723"/>
    </source>
</evidence>
<organism evidence="7">
    <name type="scientific">Neobodo designis</name>
    <name type="common">Flagellated protozoan</name>
    <name type="synonym">Bodo designis</name>
    <dbReference type="NCBI Taxonomy" id="312471"/>
    <lineage>
        <taxon>Eukaryota</taxon>
        <taxon>Discoba</taxon>
        <taxon>Euglenozoa</taxon>
        <taxon>Kinetoplastea</taxon>
        <taxon>Metakinetoplastina</taxon>
        <taxon>Neobodonida</taxon>
        <taxon>Neobodo</taxon>
    </lineage>
</organism>
<protein>
    <recommendedName>
        <fullName evidence="5">MYND-type domain-containing protein</fullName>
    </recommendedName>
</protein>
<dbReference type="InterPro" id="IPR002893">
    <property type="entry name" value="Znf_MYND"/>
</dbReference>
<evidence type="ECO:0000259" key="5">
    <source>
        <dbReference type="PROSITE" id="PS50865"/>
    </source>
</evidence>
<accession>A0A6U4RJU7</accession>
<sequence>MRAGDRVVINGLPETPELNGRVAFVHCDGHSMGQYAVVPEGTAASVRVFVDKLSRAPARRPHDSANSEAAAKVDTVVSATCDKSTANVSSASATATPHCAACGEPASKRCAACHGPSYCGVACQKAHWKSHHKRECKKQ</sequence>
<name>A0A6U4RJU7_NEODS</name>
<keyword evidence="3" id="KW-0862">Zinc</keyword>
<dbReference type="SUPFAM" id="SSF144232">
    <property type="entry name" value="HIT/MYND zinc finger-like"/>
    <property type="match status" value="1"/>
</dbReference>
<evidence type="ECO:0000256" key="4">
    <source>
        <dbReference type="PROSITE-ProRule" id="PRU00134"/>
    </source>
</evidence>
<evidence type="ECO:0000313" key="6">
    <source>
        <dbReference type="EMBL" id="CAD9111810.1"/>
    </source>
</evidence>
<dbReference type="EMBL" id="HBGF01019034">
    <property type="protein sequence ID" value="CAD9111810.1"/>
    <property type="molecule type" value="Transcribed_RNA"/>
</dbReference>